<proteinExistence type="predicted"/>
<name>A0A1G6S1I7_9PSEU</name>
<dbReference type="STRING" id="1271860.SAMN05216174_107126"/>
<dbReference type="Pfam" id="PF09350">
    <property type="entry name" value="DJC28_CD"/>
    <property type="match status" value="1"/>
</dbReference>
<dbReference type="InterPro" id="IPR018961">
    <property type="entry name" value="DnaJ_homolog_subfam-C_membr-28"/>
</dbReference>
<reference evidence="4" key="1">
    <citation type="submission" date="2016-10" db="EMBL/GenBank/DDBJ databases">
        <authorList>
            <person name="Varghese N."/>
            <person name="Submissions S."/>
        </authorList>
    </citation>
    <scope>NUCLEOTIDE SEQUENCE [LARGE SCALE GENOMIC DNA]</scope>
    <source>
        <strain evidence="4">IBRC-M 10403</strain>
    </source>
</reference>
<feature type="region of interest" description="Disordered" evidence="1">
    <location>
        <begin position="130"/>
        <end position="153"/>
    </location>
</feature>
<protein>
    <recommendedName>
        <fullName evidence="2">DnaJ homologue subfamily C member 28 conserved domain-containing protein</fullName>
    </recommendedName>
</protein>
<feature type="compositionally biased region" description="Basic residues" evidence="1">
    <location>
        <begin position="144"/>
        <end position="153"/>
    </location>
</feature>
<dbReference type="AlphaFoldDB" id="A0A1G6S1I7"/>
<dbReference type="EMBL" id="FMZZ01000007">
    <property type="protein sequence ID" value="SDD10036.1"/>
    <property type="molecule type" value="Genomic_DNA"/>
</dbReference>
<dbReference type="RefSeq" id="WP_091451204.1">
    <property type="nucleotide sequence ID" value="NZ_FMZZ01000007.1"/>
</dbReference>
<sequence>MTKRKPPGMSMETWVESQIRHATAQGELDNLPGAGKPLANLDADTTEQWLTGFLRREGLSADPLLPEPLRLRKEIERLPDLVRPLRSEDQVRAVVEELNDRVRAWMRSGTEPFHVPLVAEEAIVDGWRATRPEPEPELPAPVTPRRRWWRRGR</sequence>
<keyword evidence="4" id="KW-1185">Reference proteome</keyword>
<evidence type="ECO:0000313" key="4">
    <source>
        <dbReference type="Proteomes" id="UP000199501"/>
    </source>
</evidence>
<organism evidence="3 4">
    <name type="scientific">Actinokineospora iranica</name>
    <dbReference type="NCBI Taxonomy" id="1271860"/>
    <lineage>
        <taxon>Bacteria</taxon>
        <taxon>Bacillati</taxon>
        <taxon>Actinomycetota</taxon>
        <taxon>Actinomycetes</taxon>
        <taxon>Pseudonocardiales</taxon>
        <taxon>Pseudonocardiaceae</taxon>
        <taxon>Actinokineospora</taxon>
    </lineage>
</organism>
<feature type="domain" description="DnaJ homologue subfamily C member 28 conserved" evidence="2">
    <location>
        <begin position="14"/>
        <end position="83"/>
    </location>
</feature>
<dbReference type="OrthoDB" id="3395286at2"/>
<evidence type="ECO:0000259" key="2">
    <source>
        <dbReference type="Pfam" id="PF09350"/>
    </source>
</evidence>
<dbReference type="Proteomes" id="UP000199501">
    <property type="component" value="Unassembled WGS sequence"/>
</dbReference>
<evidence type="ECO:0000313" key="3">
    <source>
        <dbReference type="EMBL" id="SDD10036.1"/>
    </source>
</evidence>
<accession>A0A1G6S1I7</accession>
<gene>
    <name evidence="3" type="ORF">SAMN05216174_107126</name>
</gene>
<evidence type="ECO:0000256" key="1">
    <source>
        <dbReference type="SAM" id="MobiDB-lite"/>
    </source>
</evidence>